<evidence type="ECO:0000256" key="5">
    <source>
        <dbReference type="ARBA" id="ARBA00023242"/>
    </source>
</evidence>
<keyword evidence="9" id="KW-1185">Reference proteome</keyword>
<protein>
    <recommendedName>
        <fullName evidence="7">MADS-box domain-containing protein</fullName>
    </recommendedName>
</protein>
<dbReference type="EMBL" id="OZ023708">
    <property type="protein sequence ID" value="CAK9879953.1"/>
    <property type="molecule type" value="Genomic_DNA"/>
</dbReference>
<dbReference type="SMART" id="SM00432">
    <property type="entry name" value="MADS"/>
    <property type="match status" value="1"/>
</dbReference>
<evidence type="ECO:0000256" key="6">
    <source>
        <dbReference type="SAM" id="Coils"/>
    </source>
</evidence>
<dbReference type="InterPro" id="IPR033896">
    <property type="entry name" value="MEF2-like_N"/>
</dbReference>
<keyword evidence="6" id="KW-0175">Coiled coil</keyword>
<dbReference type="PROSITE" id="PS00350">
    <property type="entry name" value="MADS_BOX_1"/>
    <property type="match status" value="1"/>
</dbReference>
<feature type="coiled-coil region" evidence="6">
    <location>
        <begin position="118"/>
        <end position="175"/>
    </location>
</feature>
<comment type="subcellular location">
    <subcellularLocation>
        <location evidence="1">Nucleus</location>
    </subcellularLocation>
</comment>
<evidence type="ECO:0000313" key="8">
    <source>
        <dbReference type="EMBL" id="CAK9879953.1"/>
    </source>
</evidence>
<proteinExistence type="predicted"/>
<feature type="domain" description="MADS-box" evidence="7">
    <location>
        <begin position="1"/>
        <end position="61"/>
    </location>
</feature>
<dbReference type="SUPFAM" id="SSF55455">
    <property type="entry name" value="SRF-like"/>
    <property type="match status" value="1"/>
</dbReference>
<sequence length="424" mass="47046">MGRVKLEIKKIENPTNRQVTYSKRRNGLIKKAYELSVLCDIDIGLIMFSPSGKLTQYCNCSMEDVITRFANLPLPERNKRKSENLEHLPKTVKKLAVGEEDRVFSYQVASGSRESYDIAMLQQEMKKLTKEKELLEQQARLILADEQMLQRVTSVQQLEDMETELEQALERVHERKSYVMNSALYGQSASGIQRQGTNMRLMGMQHGEGAMTGTQAAAPSSFLHWNIMRERDQPAAATLQQYMDHDQSILLAQMQSSRELGSTSAGGASTSGFFPAASQPHLHDDHQTAIGRARIISLPTLGTNTATTARGGLAIHELQGGNIDSQSVRHYAEYELKLKTELNLGDDENNNNMAAFAAAASSSRLSHGHLPTAKLGAELAADHTIGIITSAAEQLQEDEVWNSTHHQTYSGSQYPGTSYFTQMI</sequence>
<evidence type="ECO:0000256" key="1">
    <source>
        <dbReference type="ARBA" id="ARBA00004123"/>
    </source>
</evidence>
<dbReference type="Proteomes" id="UP001497522">
    <property type="component" value="Chromosome 7"/>
</dbReference>
<keyword evidence="2" id="KW-0805">Transcription regulation</keyword>
<dbReference type="Pfam" id="PF00319">
    <property type="entry name" value="SRF-TF"/>
    <property type="match status" value="1"/>
</dbReference>
<dbReference type="PROSITE" id="PS50066">
    <property type="entry name" value="MADS_BOX_2"/>
    <property type="match status" value="1"/>
</dbReference>
<dbReference type="InterPro" id="IPR050142">
    <property type="entry name" value="MADS-box/MEF2_TF"/>
</dbReference>
<evidence type="ECO:0000256" key="3">
    <source>
        <dbReference type="ARBA" id="ARBA00023125"/>
    </source>
</evidence>
<dbReference type="InterPro" id="IPR002100">
    <property type="entry name" value="TF_MADSbox"/>
</dbReference>
<evidence type="ECO:0000256" key="4">
    <source>
        <dbReference type="ARBA" id="ARBA00023163"/>
    </source>
</evidence>
<organism evidence="8 9">
    <name type="scientific">Sphagnum jensenii</name>
    <dbReference type="NCBI Taxonomy" id="128206"/>
    <lineage>
        <taxon>Eukaryota</taxon>
        <taxon>Viridiplantae</taxon>
        <taxon>Streptophyta</taxon>
        <taxon>Embryophyta</taxon>
        <taxon>Bryophyta</taxon>
        <taxon>Sphagnophytina</taxon>
        <taxon>Sphagnopsida</taxon>
        <taxon>Sphagnales</taxon>
        <taxon>Sphagnaceae</taxon>
        <taxon>Sphagnum</taxon>
    </lineage>
</organism>
<gene>
    <name evidence="8" type="ORF">CSSPJE1EN2_LOCUS21442</name>
</gene>
<evidence type="ECO:0000313" key="9">
    <source>
        <dbReference type="Proteomes" id="UP001497522"/>
    </source>
</evidence>
<accession>A0ABP1BUE3</accession>
<evidence type="ECO:0000256" key="2">
    <source>
        <dbReference type="ARBA" id="ARBA00023015"/>
    </source>
</evidence>
<dbReference type="PANTHER" id="PTHR48019">
    <property type="entry name" value="SERUM RESPONSE FACTOR HOMOLOG"/>
    <property type="match status" value="1"/>
</dbReference>
<keyword evidence="5" id="KW-0539">Nucleus</keyword>
<dbReference type="InterPro" id="IPR036879">
    <property type="entry name" value="TF_MADSbox_sf"/>
</dbReference>
<evidence type="ECO:0000259" key="7">
    <source>
        <dbReference type="PROSITE" id="PS50066"/>
    </source>
</evidence>
<dbReference type="Gene3D" id="3.40.1810.10">
    <property type="entry name" value="Transcription factor, MADS-box"/>
    <property type="match status" value="1"/>
</dbReference>
<name>A0ABP1BUE3_9BRYO</name>
<dbReference type="PRINTS" id="PR00404">
    <property type="entry name" value="MADSDOMAIN"/>
</dbReference>
<dbReference type="CDD" id="cd00265">
    <property type="entry name" value="MADS_MEF2_like"/>
    <property type="match status" value="1"/>
</dbReference>
<keyword evidence="4" id="KW-0804">Transcription</keyword>
<reference evidence="8" key="1">
    <citation type="submission" date="2024-03" db="EMBL/GenBank/DDBJ databases">
        <authorList>
            <consortium name="ELIXIR-Norway"/>
            <consortium name="Elixir Norway"/>
        </authorList>
    </citation>
    <scope>NUCLEOTIDE SEQUENCE</scope>
</reference>
<keyword evidence="3" id="KW-0238">DNA-binding</keyword>